<proteinExistence type="predicted"/>
<evidence type="ECO:0000313" key="4">
    <source>
        <dbReference type="Proteomes" id="UP000640485"/>
    </source>
</evidence>
<feature type="transmembrane region" description="Helical" evidence="2">
    <location>
        <begin position="120"/>
        <end position="142"/>
    </location>
</feature>
<evidence type="ECO:0008006" key="5">
    <source>
        <dbReference type="Google" id="ProtNLM"/>
    </source>
</evidence>
<evidence type="ECO:0000256" key="1">
    <source>
        <dbReference type="SAM" id="MobiDB-lite"/>
    </source>
</evidence>
<feature type="transmembrane region" description="Helical" evidence="2">
    <location>
        <begin position="284"/>
        <end position="303"/>
    </location>
</feature>
<dbReference type="Proteomes" id="UP000640485">
    <property type="component" value="Unassembled WGS sequence"/>
</dbReference>
<dbReference type="AlphaFoldDB" id="A0A934W058"/>
<feature type="transmembrane region" description="Helical" evidence="2">
    <location>
        <begin position="154"/>
        <end position="174"/>
    </location>
</feature>
<keyword evidence="4" id="KW-1185">Reference proteome</keyword>
<dbReference type="InterPro" id="IPR016035">
    <property type="entry name" value="Acyl_Trfase/lysoPLipase"/>
</dbReference>
<feature type="transmembrane region" description="Helical" evidence="2">
    <location>
        <begin position="310"/>
        <end position="327"/>
    </location>
</feature>
<dbReference type="Gene3D" id="3.40.1090.10">
    <property type="entry name" value="Cytosolic phospholipase A2 catalytic domain"/>
    <property type="match status" value="1"/>
</dbReference>
<organism evidence="3 4">
    <name type="scientific">Paracoccus caeni</name>
    <dbReference type="NCBI Taxonomy" id="657651"/>
    <lineage>
        <taxon>Bacteria</taxon>
        <taxon>Pseudomonadati</taxon>
        <taxon>Pseudomonadota</taxon>
        <taxon>Alphaproteobacteria</taxon>
        <taxon>Rhodobacterales</taxon>
        <taxon>Paracoccaceae</taxon>
        <taxon>Paracoccus</taxon>
    </lineage>
</organism>
<feature type="transmembrane region" description="Helical" evidence="2">
    <location>
        <begin position="260"/>
        <end position="278"/>
    </location>
</feature>
<protein>
    <recommendedName>
        <fullName evidence="5">Patatin-like phospholipase</fullName>
    </recommendedName>
</protein>
<name>A0A934W058_9RHOB</name>
<keyword evidence="2" id="KW-0812">Transmembrane</keyword>
<feature type="transmembrane region" description="Helical" evidence="2">
    <location>
        <begin position="77"/>
        <end position="99"/>
    </location>
</feature>
<comment type="caution">
    <text evidence="3">The sequence shown here is derived from an EMBL/GenBank/DDBJ whole genome shotgun (WGS) entry which is preliminary data.</text>
</comment>
<dbReference type="EMBL" id="JAEPRQ010000001">
    <property type="protein sequence ID" value="MBK4215489.1"/>
    <property type="molecule type" value="Genomic_DNA"/>
</dbReference>
<accession>A0A934W058</accession>
<gene>
    <name evidence="3" type="ORF">JJJ17_06080</name>
</gene>
<dbReference type="RefSeq" id="WP_200684500.1">
    <property type="nucleotide sequence ID" value="NZ_JAEPRQ010000001.1"/>
</dbReference>
<keyword evidence="2" id="KW-0472">Membrane</keyword>
<evidence type="ECO:0000256" key="2">
    <source>
        <dbReference type="SAM" id="Phobius"/>
    </source>
</evidence>
<feature type="transmembrane region" description="Helical" evidence="2">
    <location>
        <begin position="39"/>
        <end position="57"/>
    </location>
</feature>
<dbReference type="SUPFAM" id="SSF52151">
    <property type="entry name" value="FabD/lysophospholipase-like"/>
    <property type="match status" value="1"/>
</dbReference>
<evidence type="ECO:0000313" key="3">
    <source>
        <dbReference type="EMBL" id="MBK4215489.1"/>
    </source>
</evidence>
<feature type="region of interest" description="Disordered" evidence="1">
    <location>
        <begin position="1"/>
        <end position="28"/>
    </location>
</feature>
<feature type="transmembrane region" description="Helical" evidence="2">
    <location>
        <begin position="236"/>
        <end position="253"/>
    </location>
</feature>
<reference evidence="3" key="1">
    <citation type="submission" date="2021-01" db="EMBL/GenBank/DDBJ databases">
        <title>Paracoccus amoyensis sp. nov., isolated from the surface seawater along the coast of Xiamen Island, China.</title>
        <authorList>
            <person name="Lyu L."/>
        </authorList>
    </citation>
    <scope>NUCLEOTIDE SEQUENCE</scope>
    <source>
        <strain evidence="3">MJ17</strain>
    </source>
</reference>
<feature type="compositionally biased region" description="Basic and acidic residues" evidence="1">
    <location>
        <begin position="1"/>
        <end position="11"/>
    </location>
</feature>
<keyword evidence="2" id="KW-1133">Transmembrane helix</keyword>
<sequence length="786" mass="84871">MSHIADDDPAKHNTGPNNPPKKPREAPSFSEEFGNALEYAWGPILVAVVFSFVLAVFDPSHEALLGVVENIRNQGISGIVAGVATLLGFLFLPPTLYQATQYALDTDRHFGAHNPNIETILLTWVGRLPLAAVVIAMMRILLGEDHVTLFAQLLLIPTVIFLSLAVLSGLNIFLPPPSSDPQKKGLLRKIFDATKRVVDRPIRLGLRYRKPATWVSALLLLLVAIFPAASVWLGPIAVTLSFVSVAAFALAGLTRLSSVLSYGQIPLIFAVLGLIAAASGREGARLFLILMAIYCFTVFFYPGKTSRKERVVAVALTVLATLTFAWGEANRRLCPALAGCNLILGSTFDGQRSEIGDALAAWRLARPAEDAGEPVRLIAAEGGGLFAAYFTAMYLAKNTDLYGDEYARSIFAISGVSGGSIGAATYWAIRQSGVCDAPDAAPDCHQQKVREILAQDYLSPVMARMFTWDTVDTIVPLSSLDESLRLERGRQLELSLIRNAAGLTDGENPLLLDLAKSWSPERQVPALLLNTTHVETGDRVVLSPFSSAGQVGRNNLPLALETAGDIPVATAAFISARFPLVTAPARILNDKKPGNIEGGVPYDEGVHQYVDGGYFDNSGIETLHDILNRLPEKAVVNDIRLIALRTLDEETRHAPSSGACADDLTPPKDDPPVTTQGLVGAPVATFFGAWQARQGLSWNRAFSGWRGRLDAVAMYELPLKDLNFTVSWYLGQSSFCGIERNLNAKMICEEEHLRTRSAQTGQMRVAAPYETALTSICSGEGAVAAR</sequence>